<keyword evidence="3" id="KW-0479">Metal-binding</keyword>
<dbReference type="GO" id="GO:0046872">
    <property type="term" value="F:metal ion binding"/>
    <property type="evidence" value="ECO:0007669"/>
    <property type="project" value="UniProtKB-KW"/>
</dbReference>
<keyword evidence="5" id="KW-0862">Zinc</keyword>
<dbReference type="PANTHER" id="PTHR42978:SF7">
    <property type="entry name" value="METALLO-HYDROLASE RV2300C-RELATED"/>
    <property type="match status" value="1"/>
</dbReference>
<dbReference type="CDD" id="cd07729">
    <property type="entry name" value="AHL_lactonase_MBL-fold"/>
    <property type="match status" value="1"/>
</dbReference>
<accession>A0A9X1IF09</accession>
<keyword evidence="8" id="KW-1185">Reference proteome</keyword>
<dbReference type="InterPro" id="IPR036866">
    <property type="entry name" value="RibonucZ/Hydroxyglut_hydro"/>
</dbReference>
<protein>
    <submittedName>
        <fullName evidence="7">N-acyl homoserine lactonase family protein</fullName>
    </submittedName>
</protein>
<evidence type="ECO:0000256" key="1">
    <source>
        <dbReference type="ARBA" id="ARBA00001947"/>
    </source>
</evidence>
<evidence type="ECO:0000313" key="7">
    <source>
        <dbReference type="EMBL" id="MCB4823489.1"/>
    </source>
</evidence>
<dbReference type="SMART" id="SM00849">
    <property type="entry name" value="Lactamase_B"/>
    <property type="match status" value="1"/>
</dbReference>
<evidence type="ECO:0000256" key="4">
    <source>
        <dbReference type="ARBA" id="ARBA00022801"/>
    </source>
</evidence>
<dbReference type="GO" id="GO:0016787">
    <property type="term" value="F:hydrolase activity"/>
    <property type="evidence" value="ECO:0007669"/>
    <property type="project" value="UniProtKB-KW"/>
</dbReference>
<sequence>MRTRAEPVPGTWEVYALRYATRAARRAEHFIGGDPHDAPMPMDYFVWAAVREGRAWILDTGFTAEVAARRKREYLRCPVEGLRLLGIEPDAVEDVVISHLHYDHVGSFHKFARARFHLQEAEMRYATGRYMCHHRLRHSFELEDVAGIVRMNFAERVVWHDGDAELAPGLRLHACGGHSMGLQCMTVETARGRLVLASDVAHFYENLESRRPFTTAFHVGDMLEGFDRLRALAPGPRHIIPGHDPLVMQRYPAVPGLEGIAVRLDLEPKA</sequence>
<dbReference type="InterPro" id="IPR051013">
    <property type="entry name" value="MBL_superfamily_lactonases"/>
</dbReference>
<feature type="domain" description="Metallo-beta-lactamase" evidence="6">
    <location>
        <begin position="43"/>
        <end position="243"/>
    </location>
</feature>
<comment type="similarity">
    <text evidence="2">Belongs to the metallo-beta-lactamase superfamily.</text>
</comment>
<evidence type="ECO:0000259" key="6">
    <source>
        <dbReference type="SMART" id="SM00849"/>
    </source>
</evidence>
<evidence type="ECO:0000256" key="3">
    <source>
        <dbReference type="ARBA" id="ARBA00022723"/>
    </source>
</evidence>
<proteinExistence type="inferred from homology"/>
<comment type="caution">
    <text evidence="7">The sequence shown here is derived from an EMBL/GenBank/DDBJ whole genome shotgun (WGS) entry which is preliminary data.</text>
</comment>
<comment type="cofactor">
    <cofactor evidence="1">
        <name>Zn(2+)</name>
        <dbReference type="ChEBI" id="CHEBI:29105"/>
    </cofactor>
</comment>
<dbReference type="InterPro" id="IPR001279">
    <property type="entry name" value="Metallo-B-lactamas"/>
</dbReference>
<dbReference type="Gene3D" id="3.60.15.10">
    <property type="entry name" value="Ribonuclease Z/Hydroxyacylglutathione hydrolase-like"/>
    <property type="match status" value="1"/>
</dbReference>
<dbReference type="AlphaFoldDB" id="A0A9X1IF09"/>
<evidence type="ECO:0000256" key="2">
    <source>
        <dbReference type="ARBA" id="ARBA00007749"/>
    </source>
</evidence>
<organism evidence="7 8">
    <name type="scientific">Roseicella aerolata</name>
    <dbReference type="NCBI Taxonomy" id="2883479"/>
    <lineage>
        <taxon>Bacteria</taxon>
        <taxon>Pseudomonadati</taxon>
        <taxon>Pseudomonadota</taxon>
        <taxon>Alphaproteobacteria</taxon>
        <taxon>Acetobacterales</taxon>
        <taxon>Roseomonadaceae</taxon>
        <taxon>Roseicella</taxon>
    </lineage>
</organism>
<dbReference type="PANTHER" id="PTHR42978">
    <property type="entry name" value="QUORUM-QUENCHING LACTONASE YTNP-RELATED-RELATED"/>
    <property type="match status" value="1"/>
</dbReference>
<evidence type="ECO:0000256" key="5">
    <source>
        <dbReference type="ARBA" id="ARBA00022833"/>
    </source>
</evidence>
<name>A0A9X1IF09_9PROT</name>
<dbReference type="RefSeq" id="WP_226610283.1">
    <property type="nucleotide sequence ID" value="NZ_JAJAQI010000027.1"/>
</dbReference>
<dbReference type="Proteomes" id="UP001139311">
    <property type="component" value="Unassembled WGS sequence"/>
</dbReference>
<dbReference type="SUPFAM" id="SSF56281">
    <property type="entry name" value="Metallo-hydrolase/oxidoreductase"/>
    <property type="match status" value="1"/>
</dbReference>
<dbReference type="EMBL" id="JAJAQI010000027">
    <property type="protein sequence ID" value="MCB4823489.1"/>
    <property type="molecule type" value="Genomic_DNA"/>
</dbReference>
<gene>
    <name evidence="7" type="ORF">LHA35_17300</name>
</gene>
<dbReference type="Pfam" id="PF00753">
    <property type="entry name" value="Lactamase_B"/>
    <property type="match status" value="1"/>
</dbReference>
<keyword evidence="4" id="KW-0378">Hydrolase</keyword>
<evidence type="ECO:0000313" key="8">
    <source>
        <dbReference type="Proteomes" id="UP001139311"/>
    </source>
</evidence>
<reference evidence="7" key="1">
    <citation type="submission" date="2021-10" db="EMBL/GenBank/DDBJ databases">
        <title>Roseicella aerolatum sp. nov., isolated from aerosols of e-waste dismantling site.</title>
        <authorList>
            <person name="Qin T."/>
        </authorList>
    </citation>
    <scope>NUCLEOTIDE SEQUENCE</scope>
    <source>
        <strain evidence="7">GB24</strain>
    </source>
</reference>